<evidence type="ECO:0000256" key="7">
    <source>
        <dbReference type="ARBA" id="ARBA00023274"/>
    </source>
</evidence>
<feature type="binding site" evidence="8">
    <location>
        <position position="258"/>
    </location>
    <ligand>
        <name>(2E)-4-hydroxy-3-methylbut-2-enyl diphosphate</name>
        <dbReference type="ChEBI" id="CHEBI:128753"/>
    </ligand>
</feature>
<feature type="binding site" evidence="8">
    <location>
        <position position="215"/>
    </location>
    <ligand>
        <name>isopentenyl diphosphate</name>
        <dbReference type="ChEBI" id="CHEBI:128769"/>
    </ligand>
</feature>
<dbReference type="Gene3D" id="3.40.50.11270">
    <property type="match status" value="1"/>
</dbReference>
<accession>A0ABM5P6T7</accession>
<feature type="binding site" evidence="8">
    <location>
        <position position="12"/>
    </location>
    <ligand>
        <name>[4Fe-4S] cluster</name>
        <dbReference type="ChEBI" id="CHEBI:49883"/>
    </ligand>
</feature>
<evidence type="ECO:0000313" key="12">
    <source>
        <dbReference type="Proteomes" id="UP000018934"/>
    </source>
</evidence>
<feature type="binding site" evidence="8">
    <location>
        <position position="258"/>
    </location>
    <ligand>
        <name>isopentenyl diphosphate</name>
        <dbReference type="ChEBI" id="CHEBI:128769"/>
    </ligand>
</feature>
<organism evidence="11 12">
    <name type="scientific">Dehalobacter restrictus (strain DSM 9455 / PER-K23)</name>
    <dbReference type="NCBI Taxonomy" id="871738"/>
    <lineage>
        <taxon>Bacteria</taxon>
        <taxon>Bacillati</taxon>
        <taxon>Bacillota</taxon>
        <taxon>Clostridia</taxon>
        <taxon>Eubacteriales</taxon>
        <taxon>Desulfitobacteriaceae</taxon>
        <taxon>Dehalobacter</taxon>
    </lineage>
</organism>
<evidence type="ECO:0000256" key="9">
    <source>
        <dbReference type="SAM" id="MobiDB-lite"/>
    </source>
</evidence>
<feature type="binding site" evidence="8">
    <location>
        <position position="121"/>
    </location>
    <ligand>
        <name>(2E)-4-hydroxy-3-methylbut-2-enyl diphosphate</name>
        <dbReference type="ChEBI" id="CHEBI:128753"/>
    </ligand>
</feature>
<dbReference type="CDD" id="cd04465">
    <property type="entry name" value="S1_RPS1_repeat_ec2_hs2"/>
    <property type="match status" value="1"/>
</dbReference>
<comment type="similarity">
    <text evidence="1">Belongs to the bacterial ribosomal protein bS1 family.</text>
</comment>
<evidence type="ECO:0000256" key="2">
    <source>
        <dbReference type="ARBA" id="ARBA00022485"/>
    </source>
</evidence>
<feature type="binding site" evidence="8">
    <location>
        <position position="39"/>
    </location>
    <ligand>
        <name>isopentenyl diphosphate</name>
        <dbReference type="ChEBI" id="CHEBI:128769"/>
    </ligand>
</feature>
<proteinExistence type="inferred from homology"/>
<feature type="binding site" evidence="8">
    <location>
        <position position="39"/>
    </location>
    <ligand>
        <name>dimethylallyl diphosphate</name>
        <dbReference type="ChEBI" id="CHEBI:57623"/>
    </ligand>
</feature>
<feature type="binding site" evidence="8">
    <location>
        <position position="159"/>
    </location>
    <ligand>
        <name>(2E)-4-hydroxy-3-methylbut-2-enyl diphosphate</name>
        <dbReference type="ChEBI" id="CHEBI:128753"/>
    </ligand>
</feature>
<comment type="function">
    <text evidence="8">Catalyzes the conversion of 1-hydroxy-2-methyl-2-(E)-butenyl 4-diphosphate (HMBPP) into a mixture of isopentenyl diphosphate (IPP) and dimethylallyl diphosphate (DMAPP). Acts in the terminal step of the DOXP/MEP pathway for isoprenoid precursor biosynthesis.</text>
</comment>
<dbReference type="PANTHER" id="PTHR10724">
    <property type="entry name" value="30S RIBOSOMAL PROTEIN S1"/>
    <property type="match status" value="1"/>
</dbReference>
<dbReference type="HAMAP" id="MF_00191">
    <property type="entry name" value="IspH"/>
    <property type="match status" value="1"/>
</dbReference>
<gene>
    <name evidence="8" type="primary">ispH</name>
    <name evidence="11" type="ORF">DEHRE_09430</name>
</gene>
<reference evidence="11 12" key="1">
    <citation type="journal article" date="2013" name="Stand. Genomic Sci.">
        <title>Complete genome sequence of Dehalobacter restrictus PER-K23(T.).</title>
        <authorList>
            <person name="Kruse T."/>
            <person name="Maillard J."/>
            <person name="Goodwin L."/>
            <person name="Woyke T."/>
            <person name="Teshima H."/>
            <person name="Bruce D."/>
            <person name="Detter C."/>
            <person name="Tapia R."/>
            <person name="Han C."/>
            <person name="Huntemann M."/>
            <person name="Wei C.L."/>
            <person name="Han J."/>
            <person name="Chen A."/>
            <person name="Kyrpides N."/>
            <person name="Szeto E."/>
            <person name="Markowitz V."/>
            <person name="Ivanova N."/>
            <person name="Pagani I."/>
            <person name="Pati A."/>
            <person name="Pitluck S."/>
            <person name="Nolan M."/>
            <person name="Holliger C."/>
            <person name="Smidt H."/>
        </authorList>
    </citation>
    <scope>NUCLEOTIDE SEQUENCE [LARGE SCALE GENOMIC DNA]</scope>
    <source>
        <strain evidence="12">DSM 9455</strain>
    </source>
</reference>
<dbReference type="SMART" id="SM00316">
    <property type="entry name" value="S1"/>
    <property type="match status" value="4"/>
</dbReference>
<feature type="binding site" evidence="8">
    <location>
        <position position="215"/>
    </location>
    <ligand>
        <name>(2E)-4-hydroxy-3-methylbut-2-enyl diphosphate</name>
        <dbReference type="ChEBI" id="CHEBI:128753"/>
    </ligand>
</feature>
<feature type="binding site" evidence="8">
    <location>
        <position position="216"/>
    </location>
    <ligand>
        <name>isopentenyl diphosphate</name>
        <dbReference type="ChEBI" id="CHEBI:128769"/>
    </ligand>
</feature>
<dbReference type="InterPro" id="IPR003029">
    <property type="entry name" value="S1_domain"/>
</dbReference>
<dbReference type="RefSeq" id="WP_019226343.1">
    <property type="nucleotide sequence ID" value="NZ_CP007033.1"/>
</dbReference>
<dbReference type="NCBIfam" id="TIGR00216">
    <property type="entry name" value="ispH_lytB"/>
    <property type="match status" value="1"/>
</dbReference>
<feature type="binding site" evidence="8">
    <location>
        <position position="94"/>
    </location>
    <ligand>
        <name>[4Fe-4S] cluster</name>
        <dbReference type="ChEBI" id="CHEBI:49883"/>
    </ligand>
</feature>
<dbReference type="InterPro" id="IPR003451">
    <property type="entry name" value="LytB/IspH"/>
</dbReference>
<dbReference type="NCBIfam" id="NF000907">
    <property type="entry name" value="PRK00087.1"/>
    <property type="match status" value="1"/>
</dbReference>
<keyword evidence="8" id="KW-0414">Isoprene biosynthesis</keyword>
<feature type="binding site" evidence="8">
    <location>
        <position position="72"/>
    </location>
    <ligand>
        <name>(2E)-4-hydroxy-3-methylbut-2-enyl diphosphate</name>
        <dbReference type="ChEBI" id="CHEBI:128753"/>
    </ligand>
</feature>
<comment type="catalytic activity">
    <reaction evidence="8">
        <text>dimethylallyl diphosphate + 2 oxidized [2Fe-2S]-[ferredoxin] + H2O = (2E)-4-hydroxy-3-methylbut-2-enyl diphosphate + 2 reduced [2Fe-2S]-[ferredoxin] + 2 H(+)</text>
        <dbReference type="Rhea" id="RHEA:24825"/>
        <dbReference type="Rhea" id="RHEA-COMP:10000"/>
        <dbReference type="Rhea" id="RHEA-COMP:10001"/>
        <dbReference type="ChEBI" id="CHEBI:15377"/>
        <dbReference type="ChEBI" id="CHEBI:15378"/>
        <dbReference type="ChEBI" id="CHEBI:33737"/>
        <dbReference type="ChEBI" id="CHEBI:33738"/>
        <dbReference type="ChEBI" id="CHEBI:57623"/>
        <dbReference type="ChEBI" id="CHEBI:128753"/>
        <dbReference type="EC" id="1.17.7.4"/>
    </reaction>
</comment>
<evidence type="ECO:0000256" key="3">
    <source>
        <dbReference type="ARBA" id="ARBA00022723"/>
    </source>
</evidence>
<keyword evidence="12" id="KW-1185">Reference proteome</keyword>
<feature type="binding site" evidence="8">
    <location>
        <position position="217"/>
    </location>
    <ligand>
        <name>(2E)-4-hydroxy-3-methylbut-2-enyl diphosphate</name>
        <dbReference type="ChEBI" id="CHEBI:128753"/>
    </ligand>
</feature>
<evidence type="ECO:0000256" key="8">
    <source>
        <dbReference type="HAMAP-Rule" id="MF_00191"/>
    </source>
</evidence>
<dbReference type="Proteomes" id="UP000018934">
    <property type="component" value="Chromosome"/>
</dbReference>
<feature type="binding site" evidence="8">
    <location>
        <position position="72"/>
    </location>
    <ligand>
        <name>isopentenyl diphosphate</name>
        <dbReference type="ChEBI" id="CHEBI:128769"/>
    </ligand>
</feature>
<feature type="binding site" evidence="8">
    <location>
        <position position="72"/>
    </location>
    <ligand>
        <name>dimethylallyl diphosphate</name>
        <dbReference type="ChEBI" id="CHEBI:57623"/>
    </ligand>
</feature>
<comment type="cofactor">
    <cofactor evidence="8">
        <name>[4Fe-4S] cluster</name>
        <dbReference type="ChEBI" id="CHEBI:49883"/>
    </cofactor>
    <text evidence="8">Binds 1 [4Fe-4S] cluster per subunit.</text>
</comment>
<feature type="binding site" evidence="8">
    <location>
        <position position="121"/>
    </location>
    <ligand>
        <name>isopentenyl diphosphate</name>
        <dbReference type="ChEBI" id="CHEBI:128769"/>
    </ligand>
</feature>
<dbReference type="CDD" id="cd13944">
    <property type="entry name" value="lytB_ispH"/>
    <property type="match status" value="1"/>
</dbReference>
<feature type="binding site" evidence="8">
    <location>
        <position position="217"/>
    </location>
    <ligand>
        <name>isopentenyl diphosphate</name>
        <dbReference type="ChEBI" id="CHEBI:128769"/>
    </ligand>
</feature>
<feature type="region of interest" description="Disordered" evidence="9">
    <location>
        <begin position="649"/>
        <end position="682"/>
    </location>
</feature>
<name>A0ABM5P6T7_DEHRP</name>
<feature type="domain" description="S1 motif" evidence="10">
    <location>
        <begin position="572"/>
        <end position="641"/>
    </location>
</feature>
<feature type="active site" description="Proton donor" evidence="8">
    <location>
        <position position="123"/>
    </location>
</feature>
<evidence type="ECO:0000313" key="11">
    <source>
        <dbReference type="EMBL" id="AHF10276.1"/>
    </source>
</evidence>
<feature type="binding site" evidence="8">
    <location>
        <position position="216"/>
    </location>
    <ligand>
        <name>(2E)-4-hydroxy-3-methylbut-2-enyl diphosphate</name>
        <dbReference type="ChEBI" id="CHEBI:128753"/>
    </ligand>
</feature>
<comment type="pathway">
    <text evidence="8">Isoprenoid biosynthesis; dimethylallyl diphosphate biosynthesis; dimethylallyl diphosphate from (2E)-4-hydroxy-3-methylbutenyl diphosphate: step 1/1.</text>
</comment>
<dbReference type="SUPFAM" id="SSF50249">
    <property type="entry name" value="Nucleic acid-binding proteins"/>
    <property type="match status" value="4"/>
</dbReference>
<keyword evidence="8" id="KW-0560">Oxidoreductase</keyword>
<feature type="binding site" evidence="8">
    <location>
        <position position="121"/>
    </location>
    <ligand>
        <name>dimethylallyl diphosphate</name>
        <dbReference type="ChEBI" id="CHEBI:57623"/>
    </ligand>
</feature>
<comment type="pathway">
    <text evidence="8">Isoprenoid biosynthesis; isopentenyl diphosphate biosynthesis via DXP pathway; isopentenyl diphosphate from 1-deoxy-D-xylulose 5-phosphate: step 6/6.</text>
</comment>
<keyword evidence="5 8" id="KW-0408">Iron</keyword>
<comment type="similarity">
    <text evidence="8">Belongs to the IspH family.</text>
</comment>
<protein>
    <recommendedName>
        <fullName evidence="8">4-hydroxy-3-methylbut-2-enyl diphosphate reductase</fullName>
        <shortName evidence="8">HMBPP reductase</shortName>
        <ecNumber evidence="8">1.17.7.4</ecNumber>
    </recommendedName>
</protein>
<sequence>MTIQRAAKAGFCFGVKRAIELAEKAAGTGLTASLGPLIHNQQVVDYLAEKGLEVIHSVDEAKMGQQLVIRSHGVPPETYEEAKERGITIIDATCPYVQKAQRMAASSSANSFVIVVGDKSHPEVKGILGWAGSNALAIETLAEAEDLPYYPRITVLAQTTQQKSHFFTVVEELKKHTGELIVQNTICAATEERQASARELAEKVDLMIVVGGLSSSNTRKLGSICSGKTKTYCIETAEELLEIWFTDAKITGLTAGASTPDWIIEEVYKKMSEFMEKTQIQEAEESVVKTVSTVSDEENMMENFDKGLPKLYRGAIVKGTVVKITGDEVFVDIAWKSEGMIPFEELSATKVSNINDLVKIGDTISVMVMRVENQEGYPVLSRKRANEVEAKEQLAHLAESKEEVQAVVTEAVKGGLLVDLGMRGFVPASQVETGFVDNLEKYIGKTLRLRVIEYDEYKKKLVLSQKAILAEEQEGKKEKLLETLKEGDIVKGTVRRLADFGAFVDLGGIDGLLHISDMAFSRVKHPSEIVNVDDEVEVQILAIDTQKGRISLGLKQLKTNPWSAAAEKYAVGSIVHGKVVRIAPFGAFVELEDGIDALVHISQLADHRVMKVQDIVQVGQEITAKVIDFKPEDKKISLSIRELLTEASEASARQDLENQPEIPEVTIGEKIGNIPDTDVDTL</sequence>
<feature type="binding site" evidence="8">
    <location>
        <position position="216"/>
    </location>
    <ligand>
        <name>dimethylallyl diphosphate</name>
        <dbReference type="ChEBI" id="CHEBI:57623"/>
    </ligand>
</feature>
<dbReference type="EMBL" id="CP007033">
    <property type="protein sequence ID" value="AHF10276.1"/>
    <property type="molecule type" value="Genomic_DNA"/>
</dbReference>
<dbReference type="InterPro" id="IPR050437">
    <property type="entry name" value="Ribos_protein_bS1-like"/>
</dbReference>
<feature type="binding site" evidence="8">
    <location>
        <position position="39"/>
    </location>
    <ligand>
        <name>(2E)-4-hydroxy-3-methylbut-2-enyl diphosphate</name>
        <dbReference type="ChEBI" id="CHEBI:128753"/>
    </ligand>
</feature>
<dbReference type="Pfam" id="PF00575">
    <property type="entry name" value="S1"/>
    <property type="match status" value="4"/>
</dbReference>
<dbReference type="PANTHER" id="PTHR10724:SF7">
    <property type="entry name" value="SMALL RIBOSOMAL SUBUNIT PROTEIN BS1C"/>
    <property type="match status" value="1"/>
</dbReference>
<evidence type="ECO:0000256" key="6">
    <source>
        <dbReference type="ARBA" id="ARBA00023014"/>
    </source>
</evidence>
<evidence type="ECO:0000259" key="10">
    <source>
        <dbReference type="PROSITE" id="PS50126"/>
    </source>
</evidence>
<dbReference type="InterPro" id="IPR035104">
    <property type="entry name" value="Ribosomal_protein_S1-like"/>
</dbReference>
<dbReference type="InterPro" id="IPR012340">
    <property type="entry name" value="NA-bd_OB-fold"/>
</dbReference>
<dbReference type="EC" id="1.17.7.4" evidence="8"/>
<dbReference type="PRINTS" id="PR00681">
    <property type="entry name" value="RIBOSOMALS1"/>
</dbReference>
<keyword evidence="6 8" id="KW-0411">Iron-sulfur</keyword>
<dbReference type="PROSITE" id="PS50126">
    <property type="entry name" value="S1"/>
    <property type="match status" value="4"/>
</dbReference>
<comment type="catalytic activity">
    <reaction evidence="8">
        <text>isopentenyl diphosphate + 2 oxidized [2Fe-2S]-[ferredoxin] + H2O = (2E)-4-hydroxy-3-methylbut-2-enyl diphosphate + 2 reduced [2Fe-2S]-[ferredoxin] + 2 H(+)</text>
        <dbReference type="Rhea" id="RHEA:24488"/>
        <dbReference type="Rhea" id="RHEA-COMP:10000"/>
        <dbReference type="Rhea" id="RHEA-COMP:10001"/>
        <dbReference type="ChEBI" id="CHEBI:15377"/>
        <dbReference type="ChEBI" id="CHEBI:15378"/>
        <dbReference type="ChEBI" id="CHEBI:33737"/>
        <dbReference type="ChEBI" id="CHEBI:33738"/>
        <dbReference type="ChEBI" id="CHEBI:128753"/>
        <dbReference type="ChEBI" id="CHEBI:128769"/>
        <dbReference type="EC" id="1.17.7.4"/>
    </reaction>
</comment>
<keyword evidence="2 8" id="KW-0004">4Fe-4S</keyword>
<feature type="domain" description="S1 motif" evidence="10">
    <location>
        <begin position="401"/>
        <end position="466"/>
    </location>
</feature>
<keyword evidence="3 8" id="KW-0479">Metal-binding</keyword>
<feature type="binding site" evidence="8">
    <location>
        <position position="217"/>
    </location>
    <ligand>
        <name>dimethylallyl diphosphate</name>
        <dbReference type="ChEBI" id="CHEBI:57623"/>
    </ligand>
</feature>
<evidence type="ECO:0000256" key="5">
    <source>
        <dbReference type="ARBA" id="ARBA00023004"/>
    </source>
</evidence>
<keyword evidence="7" id="KW-0687">Ribonucleoprotein</keyword>
<feature type="domain" description="S1 motif" evidence="10">
    <location>
        <begin position="487"/>
        <end position="555"/>
    </location>
</feature>
<dbReference type="Pfam" id="PF02401">
    <property type="entry name" value="LYTB"/>
    <property type="match status" value="1"/>
</dbReference>
<dbReference type="NCBIfam" id="NF005208">
    <property type="entry name" value="PRK06676.1"/>
    <property type="match status" value="1"/>
</dbReference>
<feature type="binding site" evidence="8">
    <location>
        <position position="258"/>
    </location>
    <ligand>
        <name>dimethylallyl diphosphate</name>
        <dbReference type="ChEBI" id="CHEBI:57623"/>
    </ligand>
</feature>
<dbReference type="Gene3D" id="2.40.50.140">
    <property type="entry name" value="Nucleic acid-binding proteins"/>
    <property type="match status" value="4"/>
</dbReference>
<dbReference type="CDD" id="cd05688">
    <property type="entry name" value="S1_RPS1_repeat_ec3"/>
    <property type="match status" value="1"/>
</dbReference>
<keyword evidence="4" id="KW-0689">Ribosomal protein</keyword>
<evidence type="ECO:0000256" key="1">
    <source>
        <dbReference type="ARBA" id="ARBA00006767"/>
    </source>
</evidence>
<feature type="domain" description="S1 motif" evidence="10">
    <location>
        <begin position="314"/>
        <end position="383"/>
    </location>
</feature>
<feature type="binding site" evidence="8">
    <location>
        <position position="187"/>
    </location>
    <ligand>
        <name>[4Fe-4S] cluster</name>
        <dbReference type="ChEBI" id="CHEBI:49883"/>
    </ligand>
</feature>
<feature type="binding site" evidence="8">
    <location>
        <position position="215"/>
    </location>
    <ligand>
        <name>dimethylallyl diphosphate</name>
        <dbReference type="ChEBI" id="CHEBI:57623"/>
    </ligand>
</feature>
<dbReference type="Gene3D" id="3.40.1010.20">
    <property type="entry name" value="4-hydroxy-3-methylbut-2-enyl diphosphate reductase, catalytic domain"/>
    <property type="match status" value="2"/>
</dbReference>
<dbReference type="CDD" id="cd05687">
    <property type="entry name" value="S1_RPS1_repeat_ec1_hs1"/>
    <property type="match status" value="1"/>
</dbReference>
<evidence type="ECO:0000256" key="4">
    <source>
        <dbReference type="ARBA" id="ARBA00022980"/>
    </source>
</evidence>